<feature type="domain" description="AMP-binding enzyme C-terminal" evidence="4">
    <location>
        <begin position="415"/>
        <end position="489"/>
    </location>
</feature>
<dbReference type="InterPro" id="IPR045851">
    <property type="entry name" value="AMP-bd_C_sf"/>
</dbReference>
<dbReference type="InterPro" id="IPR050237">
    <property type="entry name" value="ATP-dep_AMP-bd_enzyme"/>
</dbReference>
<organism evidence="5 6">
    <name type="scientific">Rhodococcus jostii</name>
    <dbReference type="NCBI Taxonomy" id="132919"/>
    <lineage>
        <taxon>Bacteria</taxon>
        <taxon>Bacillati</taxon>
        <taxon>Actinomycetota</taxon>
        <taxon>Actinomycetes</taxon>
        <taxon>Mycobacteriales</taxon>
        <taxon>Nocardiaceae</taxon>
        <taxon>Rhodococcus</taxon>
    </lineage>
</organism>
<keyword evidence="2 5" id="KW-0436">Ligase</keyword>
<dbReference type="AlphaFoldDB" id="A0A1H4IZ81"/>
<dbReference type="Proteomes" id="UP000183407">
    <property type="component" value="Unassembled WGS sequence"/>
</dbReference>
<evidence type="ECO:0000259" key="3">
    <source>
        <dbReference type="Pfam" id="PF00501"/>
    </source>
</evidence>
<evidence type="ECO:0000256" key="1">
    <source>
        <dbReference type="ARBA" id="ARBA00006432"/>
    </source>
</evidence>
<dbReference type="PANTHER" id="PTHR43767:SF7">
    <property type="entry name" value="MEDIUM_LONG-CHAIN-FATTY-ACID--COA LIGASE FADD8"/>
    <property type="match status" value="1"/>
</dbReference>
<proteinExistence type="inferred from homology"/>
<dbReference type="Gene3D" id="3.40.50.12780">
    <property type="entry name" value="N-terminal domain of ligase-like"/>
    <property type="match status" value="1"/>
</dbReference>
<dbReference type="PROSITE" id="PS00455">
    <property type="entry name" value="AMP_BINDING"/>
    <property type="match status" value="1"/>
</dbReference>
<dbReference type="CDD" id="cd17631">
    <property type="entry name" value="FACL_FadD13-like"/>
    <property type="match status" value="1"/>
</dbReference>
<dbReference type="FunFam" id="3.30.300.30:FF:000008">
    <property type="entry name" value="2,3-dihydroxybenzoate-AMP ligase"/>
    <property type="match status" value="1"/>
</dbReference>
<evidence type="ECO:0000256" key="2">
    <source>
        <dbReference type="ARBA" id="ARBA00022598"/>
    </source>
</evidence>
<dbReference type="Gene3D" id="3.30.300.30">
    <property type="match status" value="1"/>
</dbReference>
<sequence>MNLGRMLSQVAARWPDRAAVTWGDCTVTWSGLDRRSDALAAALRRLGAGPGDRIALLMRNRPELLEAMYAAFKAGMVVVPLNSKLPAAEVAYHLEDSGAAALVTDEAGAAEVGDPGVPLIVTGEGYERLVAEYADIAQEIVDVRVDTVAWLFYTSGTTGRPKGAMLTHGGLAFVVGSWLADLTPMDEGDVTLHAAPLSHGAGFHALAAVARGAHQVIPTGEQFDPPTVLALMREQRVTNTWMVPTQITMLSDHLSGALPNLPDLRHMVYGGAPFPPAELAAALRTFGPVLVQLYGQGESPMTMTWLPAADHPDPDGADTALLRSAGRPRPGMDVRIVEPETGAALETDEVGEIAVSGPAVMAGYWNRPEETAKALRDGWLHTGDLGSIDSHGWLFLLDRSKDMIITGGSNVYAIEVERALLEHAGVADVAVIGTPDRTWGETVTAVVVAHPGGADSRELTAHAKLLLAPYKVPRRFEFVDAIPRNAYGKIDKRSLRERFDPAVPCPQAAGGYPSEIADGSDLYMRIRER</sequence>
<dbReference type="Pfam" id="PF13193">
    <property type="entry name" value="AMP-binding_C"/>
    <property type="match status" value="1"/>
</dbReference>
<evidence type="ECO:0000313" key="6">
    <source>
        <dbReference type="Proteomes" id="UP000183407"/>
    </source>
</evidence>
<name>A0A1H4IZ81_RHOJO</name>
<dbReference type="EMBL" id="FNTL01000002">
    <property type="protein sequence ID" value="SEB38678.1"/>
    <property type="molecule type" value="Genomic_DNA"/>
</dbReference>
<dbReference type="SUPFAM" id="SSF56801">
    <property type="entry name" value="Acetyl-CoA synthetase-like"/>
    <property type="match status" value="1"/>
</dbReference>
<accession>A0A1H4IZ81</accession>
<feature type="domain" description="AMP-dependent synthetase/ligase" evidence="3">
    <location>
        <begin position="9"/>
        <end position="365"/>
    </location>
</feature>
<dbReference type="Pfam" id="PF00501">
    <property type="entry name" value="AMP-binding"/>
    <property type="match status" value="1"/>
</dbReference>
<dbReference type="OrthoDB" id="9803968at2"/>
<dbReference type="InterPro" id="IPR042099">
    <property type="entry name" value="ANL_N_sf"/>
</dbReference>
<dbReference type="GO" id="GO:0016877">
    <property type="term" value="F:ligase activity, forming carbon-sulfur bonds"/>
    <property type="evidence" value="ECO:0007669"/>
    <property type="project" value="UniProtKB-ARBA"/>
</dbReference>
<dbReference type="InterPro" id="IPR000873">
    <property type="entry name" value="AMP-dep_synth/lig_dom"/>
</dbReference>
<evidence type="ECO:0000259" key="4">
    <source>
        <dbReference type="Pfam" id="PF13193"/>
    </source>
</evidence>
<reference evidence="6" key="1">
    <citation type="submission" date="2016-10" db="EMBL/GenBank/DDBJ databases">
        <authorList>
            <person name="Varghese N."/>
        </authorList>
    </citation>
    <scope>NUCLEOTIDE SEQUENCE [LARGE SCALE GENOMIC DNA]</scope>
    <source>
        <strain evidence="6">DSM 44719</strain>
    </source>
</reference>
<dbReference type="PANTHER" id="PTHR43767">
    <property type="entry name" value="LONG-CHAIN-FATTY-ACID--COA LIGASE"/>
    <property type="match status" value="1"/>
</dbReference>
<comment type="similarity">
    <text evidence="1">Belongs to the ATP-dependent AMP-binding enzyme family.</text>
</comment>
<protein>
    <submittedName>
        <fullName evidence="5">Acyl-CoA synthetase (AMP-forming)/AMP-acid ligase II</fullName>
    </submittedName>
</protein>
<dbReference type="InterPro" id="IPR020845">
    <property type="entry name" value="AMP-binding_CS"/>
</dbReference>
<dbReference type="InterPro" id="IPR025110">
    <property type="entry name" value="AMP-bd_C"/>
</dbReference>
<evidence type="ECO:0000313" key="5">
    <source>
        <dbReference type="EMBL" id="SEB38678.1"/>
    </source>
</evidence>
<gene>
    <name evidence="5" type="ORF">SAMN04490220_0620</name>
</gene>